<keyword evidence="2" id="KW-0732">Signal</keyword>
<dbReference type="AlphaFoldDB" id="A0A812TKS0"/>
<evidence type="ECO:0000256" key="1">
    <source>
        <dbReference type="SAM" id="Phobius"/>
    </source>
</evidence>
<dbReference type="EMBL" id="CAJNIZ010031079">
    <property type="protein sequence ID" value="CAE7527834.1"/>
    <property type="molecule type" value="Genomic_DNA"/>
</dbReference>
<evidence type="ECO:0000313" key="4">
    <source>
        <dbReference type="Proteomes" id="UP000649617"/>
    </source>
</evidence>
<sequence length="287" mass="30937">MATSRHAPAWMAVAWVVWWRSGCFTVGCTETFMRRPLAAVPSRGLLGWKPTKNTERKAVADFSAHAAKLFDNMRGPAALLAGAVVPLGFLAAPKIAKDDPTWLKRVKRMHYVIASIAICCHLTTVVWSTITVNKLNETAPPHVGSLMQLLKQHYELPWIGCNVNFIMGLLAFACLLVTFSLASVTQASYGLVSRPVACTVAAAICLMISIVNDGVSQGDGTAGSGVRFGSNMFFLFGRYISLLAAHAVRGPRPLLLLAFVFAGSAGYFIMKIQTAKDTTDTETATAK</sequence>
<evidence type="ECO:0000256" key="2">
    <source>
        <dbReference type="SAM" id="SignalP"/>
    </source>
</evidence>
<organism evidence="3 4">
    <name type="scientific">Symbiodinium pilosum</name>
    <name type="common">Dinoflagellate</name>
    <dbReference type="NCBI Taxonomy" id="2952"/>
    <lineage>
        <taxon>Eukaryota</taxon>
        <taxon>Sar</taxon>
        <taxon>Alveolata</taxon>
        <taxon>Dinophyceae</taxon>
        <taxon>Suessiales</taxon>
        <taxon>Symbiodiniaceae</taxon>
        <taxon>Symbiodinium</taxon>
    </lineage>
</organism>
<keyword evidence="1" id="KW-1133">Transmembrane helix</keyword>
<evidence type="ECO:0008006" key="5">
    <source>
        <dbReference type="Google" id="ProtNLM"/>
    </source>
</evidence>
<dbReference type="OrthoDB" id="46767at2759"/>
<feature type="transmembrane region" description="Helical" evidence="1">
    <location>
        <begin position="156"/>
        <end position="179"/>
    </location>
</feature>
<proteinExistence type="predicted"/>
<name>A0A812TKS0_SYMPI</name>
<gene>
    <name evidence="3" type="ORF">SPIL2461_LOCUS13875</name>
</gene>
<feature type="transmembrane region" description="Helical" evidence="1">
    <location>
        <begin position="254"/>
        <end position="270"/>
    </location>
</feature>
<feature type="transmembrane region" description="Helical" evidence="1">
    <location>
        <begin position="108"/>
        <end position="130"/>
    </location>
</feature>
<feature type="transmembrane region" description="Helical" evidence="1">
    <location>
        <begin position="77"/>
        <end position="96"/>
    </location>
</feature>
<keyword evidence="1" id="KW-0812">Transmembrane</keyword>
<accession>A0A812TKS0</accession>
<dbReference type="Proteomes" id="UP000649617">
    <property type="component" value="Unassembled WGS sequence"/>
</dbReference>
<comment type="caution">
    <text evidence="3">The sequence shown here is derived from an EMBL/GenBank/DDBJ whole genome shotgun (WGS) entry which is preliminary data.</text>
</comment>
<keyword evidence="1" id="KW-0472">Membrane</keyword>
<reference evidence="3" key="1">
    <citation type="submission" date="2021-02" db="EMBL/GenBank/DDBJ databases">
        <authorList>
            <person name="Dougan E. K."/>
            <person name="Rhodes N."/>
            <person name="Thang M."/>
            <person name="Chan C."/>
        </authorList>
    </citation>
    <scope>NUCLEOTIDE SEQUENCE</scope>
</reference>
<feature type="transmembrane region" description="Helical" evidence="1">
    <location>
        <begin position="191"/>
        <end position="211"/>
    </location>
</feature>
<feature type="transmembrane region" description="Helical" evidence="1">
    <location>
        <begin position="231"/>
        <end position="247"/>
    </location>
</feature>
<feature type="chain" id="PRO_5032581031" description="Ferric oxidoreductase domain-containing protein" evidence="2">
    <location>
        <begin position="26"/>
        <end position="287"/>
    </location>
</feature>
<evidence type="ECO:0000313" key="3">
    <source>
        <dbReference type="EMBL" id="CAE7527834.1"/>
    </source>
</evidence>
<protein>
    <recommendedName>
        <fullName evidence="5">Ferric oxidoreductase domain-containing protein</fullName>
    </recommendedName>
</protein>
<feature type="signal peptide" evidence="2">
    <location>
        <begin position="1"/>
        <end position="25"/>
    </location>
</feature>
<keyword evidence="4" id="KW-1185">Reference proteome</keyword>